<protein>
    <recommendedName>
        <fullName evidence="5 14">Delta-aminolevulinic acid dehydratase</fullName>
        <ecNumber evidence="4 14">4.2.1.24</ecNumber>
    </recommendedName>
</protein>
<dbReference type="SMART" id="SM01004">
    <property type="entry name" value="ALAD"/>
    <property type="match status" value="1"/>
</dbReference>
<name>A0A4Q7NAF7_9ACTN</name>
<dbReference type="RefSeq" id="WP_130494643.1">
    <property type="nucleotide sequence ID" value="NZ_SGXD01000007.1"/>
</dbReference>
<feature type="binding site" evidence="12">
    <location>
        <position position="211"/>
    </location>
    <ligand>
        <name>5-aminolevulinate</name>
        <dbReference type="ChEBI" id="CHEBI:356416"/>
        <label>1</label>
    </ligand>
</feature>
<comment type="caution">
    <text evidence="16">The sequence shown here is derived from an EMBL/GenBank/DDBJ whole genome shotgun (WGS) entry which is preliminary data.</text>
</comment>
<dbReference type="EC" id="4.2.1.24" evidence="4 14"/>
<keyword evidence="17" id="KW-1185">Reference proteome</keyword>
<evidence type="ECO:0000256" key="11">
    <source>
        <dbReference type="PIRSR" id="PIRSR001415-1"/>
    </source>
</evidence>
<organism evidence="16 17">
    <name type="scientific">Motilibacter rhizosphaerae</name>
    <dbReference type="NCBI Taxonomy" id="598652"/>
    <lineage>
        <taxon>Bacteria</taxon>
        <taxon>Bacillati</taxon>
        <taxon>Actinomycetota</taxon>
        <taxon>Actinomycetes</taxon>
        <taxon>Motilibacterales</taxon>
        <taxon>Motilibacteraceae</taxon>
        <taxon>Motilibacter</taxon>
    </lineage>
</organism>
<keyword evidence="8 14" id="KW-0627">Porphyrin biosynthesis</keyword>
<evidence type="ECO:0000256" key="2">
    <source>
        <dbReference type="ARBA" id="ARBA00008055"/>
    </source>
</evidence>
<dbReference type="Proteomes" id="UP000293638">
    <property type="component" value="Unassembled WGS sequence"/>
</dbReference>
<evidence type="ECO:0000256" key="1">
    <source>
        <dbReference type="ARBA" id="ARBA00004694"/>
    </source>
</evidence>
<keyword evidence="13" id="KW-0460">Magnesium</keyword>
<dbReference type="GO" id="GO:0004655">
    <property type="term" value="F:porphobilinogen synthase activity"/>
    <property type="evidence" value="ECO:0007669"/>
    <property type="project" value="UniProtKB-EC"/>
</dbReference>
<accession>A0A4Q7NAF7</accession>
<evidence type="ECO:0000256" key="15">
    <source>
        <dbReference type="RuleBase" id="RU004161"/>
    </source>
</evidence>
<dbReference type="PANTHER" id="PTHR11458:SF0">
    <property type="entry name" value="DELTA-AMINOLEVULINIC ACID DEHYDRATASE"/>
    <property type="match status" value="1"/>
</dbReference>
<dbReference type="FunFam" id="3.20.20.70:FF:000019">
    <property type="entry name" value="Delta-aminolevulinic acid dehydratase"/>
    <property type="match status" value="1"/>
</dbReference>
<dbReference type="InterPro" id="IPR013785">
    <property type="entry name" value="Aldolase_TIM"/>
</dbReference>
<evidence type="ECO:0000256" key="13">
    <source>
        <dbReference type="PIRSR" id="PIRSR001415-5"/>
    </source>
</evidence>
<gene>
    <name evidence="16" type="ORF">EV189_3927</name>
</gene>
<evidence type="ECO:0000256" key="9">
    <source>
        <dbReference type="ARBA" id="ARBA00025628"/>
    </source>
</evidence>
<evidence type="ECO:0000256" key="14">
    <source>
        <dbReference type="RuleBase" id="RU000515"/>
    </source>
</evidence>
<feature type="binding site" evidence="12">
    <location>
        <position position="279"/>
    </location>
    <ligand>
        <name>5-aminolevulinate</name>
        <dbReference type="ChEBI" id="CHEBI:356416"/>
        <label>2</label>
    </ligand>
</feature>
<dbReference type="GO" id="GO:0006782">
    <property type="term" value="P:protoporphyrinogen IX biosynthetic process"/>
    <property type="evidence" value="ECO:0007669"/>
    <property type="project" value="UniProtKB-UniPathway"/>
</dbReference>
<dbReference type="SUPFAM" id="SSF51569">
    <property type="entry name" value="Aldolase"/>
    <property type="match status" value="1"/>
</dbReference>
<dbReference type="InterPro" id="IPR030656">
    <property type="entry name" value="ALAD_AS"/>
</dbReference>
<dbReference type="EMBL" id="SGXD01000007">
    <property type="protein sequence ID" value="RZS79057.1"/>
    <property type="molecule type" value="Genomic_DNA"/>
</dbReference>
<evidence type="ECO:0000256" key="12">
    <source>
        <dbReference type="PIRSR" id="PIRSR001415-2"/>
    </source>
</evidence>
<dbReference type="PRINTS" id="PR00144">
    <property type="entry name" value="DALDHYDRTASE"/>
</dbReference>
<keyword evidence="6" id="KW-0350">Heme biosynthesis</keyword>
<feature type="binding site" evidence="12">
    <location>
        <position position="222"/>
    </location>
    <ligand>
        <name>5-aminolevulinate</name>
        <dbReference type="ChEBI" id="CHEBI:356416"/>
        <label>1</label>
    </ligand>
</feature>
<dbReference type="UniPathway" id="UPA00251">
    <property type="reaction ID" value="UER00318"/>
</dbReference>
<evidence type="ECO:0000313" key="16">
    <source>
        <dbReference type="EMBL" id="RZS79057.1"/>
    </source>
</evidence>
<evidence type="ECO:0000256" key="8">
    <source>
        <dbReference type="ARBA" id="ARBA00023244"/>
    </source>
</evidence>
<dbReference type="Gene3D" id="3.20.20.70">
    <property type="entry name" value="Aldolase class I"/>
    <property type="match status" value="1"/>
</dbReference>
<feature type="binding site" evidence="13">
    <location>
        <position position="238"/>
    </location>
    <ligand>
        <name>Mg(2+)</name>
        <dbReference type="ChEBI" id="CHEBI:18420"/>
    </ligand>
</feature>
<dbReference type="PIRSF" id="PIRSF001415">
    <property type="entry name" value="Porphbilin_synth"/>
    <property type="match status" value="1"/>
</dbReference>
<feature type="active site" description="Schiff-base intermediate with substrate" evidence="11">
    <location>
        <position position="201"/>
    </location>
</feature>
<comment type="similarity">
    <text evidence="2 15">Belongs to the ALAD family.</text>
</comment>
<dbReference type="GO" id="GO:0008270">
    <property type="term" value="F:zinc ion binding"/>
    <property type="evidence" value="ECO:0007669"/>
    <property type="project" value="TreeGrafter"/>
</dbReference>
<dbReference type="Pfam" id="PF00490">
    <property type="entry name" value="ALAD"/>
    <property type="match status" value="1"/>
</dbReference>
<dbReference type="OrthoDB" id="9805001at2"/>
<dbReference type="GO" id="GO:0005829">
    <property type="term" value="C:cytosol"/>
    <property type="evidence" value="ECO:0007669"/>
    <property type="project" value="TreeGrafter"/>
</dbReference>
<evidence type="ECO:0000256" key="6">
    <source>
        <dbReference type="ARBA" id="ARBA00023133"/>
    </source>
</evidence>
<comment type="catalytic activity">
    <reaction evidence="10 14">
        <text>2 5-aminolevulinate = porphobilinogen + 2 H2O + H(+)</text>
        <dbReference type="Rhea" id="RHEA:24064"/>
        <dbReference type="ChEBI" id="CHEBI:15377"/>
        <dbReference type="ChEBI" id="CHEBI:15378"/>
        <dbReference type="ChEBI" id="CHEBI:58126"/>
        <dbReference type="ChEBI" id="CHEBI:356416"/>
        <dbReference type="EC" id="4.2.1.24"/>
    </reaction>
</comment>
<reference evidence="16 17" key="1">
    <citation type="submission" date="2019-02" db="EMBL/GenBank/DDBJ databases">
        <title>Genomic Encyclopedia of Type Strains, Phase IV (KMG-IV): sequencing the most valuable type-strain genomes for metagenomic binning, comparative biology and taxonomic classification.</title>
        <authorList>
            <person name="Goeker M."/>
        </authorList>
    </citation>
    <scope>NUCLEOTIDE SEQUENCE [LARGE SCALE GENOMIC DNA]</scope>
    <source>
        <strain evidence="16 17">DSM 45622</strain>
    </source>
</reference>
<dbReference type="AlphaFoldDB" id="A0A4Q7NAF7"/>
<dbReference type="CDD" id="cd00384">
    <property type="entry name" value="ALAD_PBGS"/>
    <property type="match status" value="1"/>
</dbReference>
<sequence length="329" mass="35374">MAASSGFPAVRPRRLRQTPALRRLVGETSLEPRHLVLPAFVREGAQEPEPIASMPGVVQHSVDSLRKAAAEAASLGVGGIMLFGVPLEKDARGSAGTDPDGILQVALRAVREEVGDDLVVMSDLCLDEFTDHGHCGVLDEHGHVDNDATLVRYAEMAVVQAEAGAHVVGPSGMMDGQVGVIRSALDEARFSSVSILAYSAKYASAFYGPFREAVDSSLKGDRKTYQQDPANLRESLREVLLDVEEGADMVMVKPASAYLDVLRLVRDSVDVPVAAYQVSGEYSMVEAAAERGWIDRDRTVLETLTGIRRAGADVVLTYWATEVAGWLRG</sequence>
<evidence type="ECO:0000256" key="5">
    <source>
        <dbReference type="ARBA" id="ARBA00020771"/>
    </source>
</evidence>
<evidence type="ECO:0000256" key="7">
    <source>
        <dbReference type="ARBA" id="ARBA00023239"/>
    </source>
</evidence>
<dbReference type="PANTHER" id="PTHR11458">
    <property type="entry name" value="DELTA-AMINOLEVULINIC ACID DEHYDRATASE"/>
    <property type="match status" value="1"/>
</dbReference>
<feature type="binding site" evidence="12">
    <location>
        <position position="318"/>
    </location>
    <ligand>
        <name>5-aminolevulinate</name>
        <dbReference type="ChEBI" id="CHEBI:356416"/>
        <label>2</label>
    </ligand>
</feature>
<dbReference type="PROSITE" id="PS00169">
    <property type="entry name" value="D_ALA_DEHYDRATASE"/>
    <property type="match status" value="1"/>
</dbReference>
<comment type="pathway">
    <text evidence="1">Porphyrin-containing compound metabolism; protoporphyrin-IX biosynthesis; coproporphyrinogen-III from 5-aminolevulinate: step 1/4.</text>
</comment>
<comment type="subunit">
    <text evidence="3 14">Homooctamer.</text>
</comment>
<dbReference type="NCBIfam" id="NF006762">
    <property type="entry name" value="PRK09283.1"/>
    <property type="match status" value="1"/>
</dbReference>
<evidence type="ECO:0000256" key="3">
    <source>
        <dbReference type="ARBA" id="ARBA00011823"/>
    </source>
</evidence>
<evidence type="ECO:0000256" key="4">
    <source>
        <dbReference type="ARBA" id="ARBA00012053"/>
    </source>
</evidence>
<proteinExistence type="inferred from homology"/>
<evidence type="ECO:0000256" key="10">
    <source>
        <dbReference type="ARBA" id="ARBA00047651"/>
    </source>
</evidence>
<dbReference type="InterPro" id="IPR001731">
    <property type="entry name" value="ALAD"/>
</dbReference>
<comment type="function">
    <text evidence="9">Catalyzes an early step in the biosynthesis of tetrapyrroles. Binds two molecules of 5-aminolevulinate per subunit, each at a distinct site, and catalyzes their condensation to form porphobilinogen.</text>
</comment>
<keyword evidence="7 14" id="KW-0456">Lyase</keyword>
<evidence type="ECO:0000313" key="17">
    <source>
        <dbReference type="Proteomes" id="UP000293638"/>
    </source>
</evidence>
<keyword evidence="13" id="KW-0479">Metal-binding</keyword>
<feature type="active site" description="Schiff-base intermediate with substrate" evidence="11">
    <location>
        <position position="253"/>
    </location>
</feature>